<dbReference type="RefSeq" id="WP_237087032.1">
    <property type="nucleotide sequence ID" value="NZ_CP016809.1"/>
</dbReference>
<dbReference type="AlphaFoldDB" id="A0A1B2DXS8"/>
<evidence type="ECO:0000259" key="2">
    <source>
        <dbReference type="SMART" id="SM00835"/>
    </source>
</evidence>
<sequence length="351" mass="38987">MLDPVLTSPNVKLFADSNDTVTYKRDAGNYITQVFGEQMPAIATGFFNVHMTKGIIIQPHWHTNANELVFVISGEVLTSIFNPFTQRLMTYKLKPGQVAMLPKGWFHWILTLSDRAHILTIFDQPTPDIVYGADFLRHIPREILNIAYCINEEEYAEAVAPLKETVILGPPPGCSKRDEQGSALESIQEQAFGQAPFNHFPPPPSFYGYPPPAAFPFYTQQTRPPQYSPIASSAAYPPSYPPPYTPVYPQPYPAPYSASHPQQNAYQPFSAPIRQPPHIPPFSPSSFQPSFTPQFTTQLAGAFAPPLSQPEPLRQLQYLFNPNNISSGTDVGVGPGPEKTKMQSEHSVKEG</sequence>
<dbReference type="KEGG" id="pib:BBD41_08090"/>
<dbReference type="Pfam" id="PF00190">
    <property type="entry name" value="Cupin_1"/>
    <property type="match status" value="1"/>
</dbReference>
<evidence type="ECO:0000256" key="1">
    <source>
        <dbReference type="SAM" id="MobiDB-lite"/>
    </source>
</evidence>
<organism evidence="3">
    <name type="scientific">Paenibacillus ihbetae</name>
    <dbReference type="NCBI Taxonomy" id="1870820"/>
    <lineage>
        <taxon>Bacteria</taxon>
        <taxon>Bacillati</taxon>
        <taxon>Bacillota</taxon>
        <taxon>Bacilli</taxon>
        <taxon>Bacillales</taxon>
        <taxon>Paenibacillaceae</taxon>
        <taxon>Paenibacillus</taxon>
    </lineage>
</organism>
<protein>
    <recommendedName>
        <fullName evidence="2">Cupin type-1 domain-containing protein</fullName>
    </recommendedName>
</protein>
<evidence type="ECO:0000313" key="3">
    <source>
        <dbReference type="EMBL" id="ANY72546.1"/>
    </source>
</evidence>
<feature type="region of interest" description="Disordered" evidence="1">
    <location>
        <begin position="313"/>
        <end position="351"/>
    </location>
</feature>
<dbReference type="Gene3D" id="2.60.120.10">
    <property type="entry name" value="Jelly Rolls"/>
    <property type="match status" value="1"/>
</dbReference>
<dbReference type="InterPro" id="IPR006045">
    <property type="entry name" value="Cupin_1"/>
</dbReference>
<feature type="compositionally biased region" description="Basic and acidic residues" evidence="1">
    <location>
        <begin position="338"/>
        <end position="351"/>
    </location>
</feature>
<dbReference type="SUPFAM" id="SSF51182">
    <property type="entry name" value="RmlC-like cupins"/>
    <property type="match status" value="1"/>
</dbReference>
<dbReference type="CDD" id="cd20306">
    <property type="entry name" value="cupin_OxDC-like"/>
    <property type="match status" value="1"/>
</dbReference>
<feature type="domain" description="Cupin type-1" evidence="2">
    <location>
        <begin position="11"/>
        <end position="156"/>
    </location>
</feature>
<dbReference type="PANTHER" id="PTHR31238">
    <property type="entry name" value="GERMIN-LIKE PROTEIN SUBFAMILY 3 MEMBER 3"/>
    <property type="match status" value="1"/>
</dbReference>
<proteinExistence type="predicted"/>
<dbReference type="EMBL" id="CP016809">
    <property type="protein sequence ID" value="ANY72546.1"/>
    <property type="molecule type" value="Genomic_DNA"/>
</dbReference>
<name>A0A1B2DXS8_9BACL</name>
<dbReference type="InterPro" id="IPR014710">
    <property type="entry name" value="RmlC-like_jellyroll"/>
</dbReference>
<accession>A0A1B2DXS8</accession>
<reference evidence="3" key="1">
    <citation type="submission" date="2016-08" db="EMBL/GenBank/DDBJ databases">
        <title>Complete Genome Seqeunce of Paenibacillus sp. nov. IHBB 9852 from high altitute lake of Indian trans-Himalayas.</title>
        <authorList>
            <person name="Kiran S."/>
            <person name="Swarnkar M.K."/>
            <person name="Rana A."/>
            <person name="Tewari R."/>
            <person name="Gulati A."/>
        </authorList>
    </citation>
    <scope>NUCLEOTIDE SEQUENCE [LARGE SCALE GENOMIC DNA]</scope>
    <source>
        <strain evidence="3">IHBB 9852</strain>
    </source>
</reference>
<gene>
    <name evidence="3" type="ORF">BBD41_08090</name>
</gene>
<feature type="compositionally biased region" description="Polar residues" evidence="1">
    <location>
        <begin position="318"/>
        <end position="329"/>
    </location>
</feature>
<dbReference type="SMART" id="SM00835">
    <property type="entry name" value="Cupin_1"/>
    <property type="match status" value="1"/>
</dbReference>
<dbReference type="InterPro" id="IPR011051">
    <property type="entry name" value="RmlC_Cupin_sf"/>
</dbReference>